<evidence type="ECO:0000313" key="1">
    <source>
        <dbReference type="EMBL" id="CAD8994276.1"/>
    </source>
</evidence>
<reference evidence="1" key="1">
    <citation type="submission" date="2021-01" db="EMBL/GenBank/DDBJ databases">
        <authorList>
            <person name="Corre E."/>
            <person name="Pelletier E."/>
            <person name="Niang G."/>
            <person name="Scheremetjew M."/>
            <person name="Finn R."/>
            <person name="Kale V."/>
            <person name="Holt S."/>
            <person name="Cochrane G."/>
            <person name="Meng A."/>
            <person name="Brown T."/>
            <person name="Cohen L."/>
        </authorList>
    </citation>
    <scope>NUCLEOTIDE SEQUENCE</scope>
    <source>
        <strain evidence="1">NIES-381</strain>
    </source>
</reference>
<gene>
    <name evidence="1" type="ORF">EGYM00392_LOCUS5331</name>
</gene>
<organism evidence="1">
    <name type="scientific">Eutreptiella gymnastica</name>
    <dbReference type="NCBI Taxonomy" id="73025"/>
    <lineage>
        <taxon>Eukaryota</taxon>
        <taxon>Discoba</taxon>
        <taxon>Euglenozoa</taxon>
        <taxon>Euglenida</taxon>
        <taxon>Spirocuta</taxon>
        <taxon>Euglenophyceae</taxon>
        <taxon>Eutreptiales</taxon>
        <taxon>Eutreptiaceae</taxon>
        <taxon>Eutreptiella</taxon>
    </lineage>
</organism>
<dbReference type="AlphaFoldDB" id="A0A7S1HXU0"/>
<proteinExistence type="predicted"/>
<protein>
    <submittedName>
        <fullName evidence="1">Uncharacterized protein</fullName>
    </submittedName>
</protein>
<dbReference type="EMBL" id="HBGA01013855">
    <property type="protein sequence ID" value="CAD8994276.1"/>
    <property type="molecule type" value="Transcribed_RNA"/>
</dbReference>
<name>A0A7S1HXU0_9EUGL</name>
<sequence length="112" mass="11687">MTHTGSCAQVPKPMHTLLGPLELGEVVSVSGLHEVVSTVQSMHGPFLTIPVTALKARLCTSRFCRWAPAGGLSSSGQHPLAGRAGIYLPVILVLVGVESLESGHPRVESPIA</sequence>
<accession>A0A7S1HXU0</accession>